<keyword evidence="4" id="KW-0539">Nucleus</keyword>
<dbReference type="InterPro" id="IPR011989">
    <property type="entry name" value="ARM-like"/>
</dbReference>
<dbReference type="PANTHER" id="PTHR12363:SF33">
    <property type="entry name" value="IMPORTIN-13"/>
    <property type="match status" value="1"/>
</dbReference>
<dbReference type="InterPro" id="IPR016024">
    <property type="entry name" value="ARM-type_fold"/>
</dbReference>
<dbReference type="GO" id="GO:0005737">
    <property type="term" value="C:cytoplasm"/>
    <property type="evidence" value="ECO:0007669"/>
    <property type="project" value="TreeGrafter"/>
</dbReference>
<dbReference type="GO" id="GO:0006606">
    <property type="term" value="P:protein import into nucleus"/>
    <property type="evidence" value="ECO:0007669"/>
    <property type="project" value="TreeGrafter"/>
</dbReference>
<organism evidence="5 6">
    <name type="scientific">Moelleriella libera RCEF 2490</name>
    <dbReference type="NCBI Taxonomy" id="1081109"/>
    <lineage>
        <taxon>Eukaryota</taxon>
        <taxon>Fungi</taxon>
        <taxon>Dikarya</taxon>
        <taxon>Ascomycota</taxon>
        <taxon>Pezizomycotina</taxon>
        <taxon>Sordariomycetes</taxon>
        <taxon>Hypocreomycetidae</taxon>
        <taxon>Hypocreales</taxon>
        <taxon>Clavicipitaceae</taxon>
        <taxon>Moelleriella</taxon>
    </lineage>
</organism>
<dbReference type="AlphaFoldDB" id="A0A168F0H1"/>
<evidence type="ECO:0000256" key="2">
    <source>
        <dbReference type="ARBA" id="ARBA00007991"/>
    </source>
</evidence>
<dbReference type="OrthoDB" id="2016913at2759"/>
<comment type="subcellular location">
    <subcellularLocation>
        <location evidence="1">Nucleus</location>
    </subcellularLocation>
</comment>
<dbReference type="SUPFAM" id="SSF48371">
    <property type="entry name" value="ARM repeat"/>
    <property type="match status" value="1"/>
</dbReference>
<dbReference type="PANTHER" id="PTHR12363">
    <property type="entry name" value="TRANSPORTIN 3 AND IMPORTIN 13"/>
    <property type="match status" value="1"/>
</dbReference>
<dbReference type="Proteomes" id="UP000078544">
    <property type="component" value="Unassembled WGS sequence"/>
</dbReference>
<keyword evidence="3" id="KW-0813">Transport</keyword>
<reference evidence="5 6" key="1">
    <citation type="journal article" date="2016" name="Genome Biol. Evol.">
        <title>Divergent and convergent evolution of fungal pathogenicity.</title>
        <authorList>
            <person name="Shang Y."/>
            <person name="Xiao G."/>
            <person name="Zheng P."/>
            <person name="Cen K."/>
            <person name="Zhan S."/>
            <person name="Wang C."/>
        </authorList>
    </citation>
    <scope>NUCLEOTIDE SEQUENCE [LARGE SCALE GENOMIC DNA]</scope>
    <source>
        <strain evidence="5 6">RCEF 2490</strain>
    </source>
</reference>
<evidence type="ECO:0000256" key="4">
    <source>
        <dbReference type="ARBA" id="ARBA00023242"/>
    </source>
</evidence>
<protein>
    <submittedName>
        <fullName evidence="5">Armadillo-type fold protein</fullName>
    </submittedName>
</protein>
<comment type="caution">
    <text evidence="5">The sequence shown here is derived from an EMBL/GenBank/DDBJ whole genome shotgun (WGS) entry which is preliminary data.</text>
</comment>
<dbReference type="EMBL" id="AZGY01000003">
    <property type="protein sequence ID" value="KZZ99341.1"/>
    <property type="molecule type" value="Genomic_DNA"/>
</dbReference>
<evidence type="ECO:0000313" key="5">
    <source>
        <dbReference type="EMBL" id="KZZ99341.1"/>
    </source>
</evidence>
<dbReference type="Gene3D" id="1.25.10.10">
    <property type="entry name" value="Leucine-rich Repeat Variant"/>
    <property type="match status" value="1"/>
</dbReference>
<dbReference type="STRING" id="1081109.A0A168F0H1"/>
<proteinExistence type="inferred from homology"/>
<accession>A0A168F0H1</accession>
<dbReference type="GO" id="GO:0005634">
    <property type="term" value="C:nucleus"/>
    <property type="evidence" value="ECO:0007669"/>
    <property type="project" value="UniProtKB-SubCell"/>
</dbReference>
<evidence type="ECO:0000256" key="3">
    <source>
        <dbReference type="ARBA" id="ARBA00022448"/>
    </source>
</evidence>
<evidence type="ECO:0000313" key="6">
    <source>
        <dbReference type="Proteomes" id="UP000078544"/>
    </source>
</evidence>
<keyword evidence="6" id="KW-1185">Reference proteome</keyword>
<comment type="similarity">
    <text evidence="2">Belongs to the importin beta family.</text>
</comment>
<gene>
    <name evidence="5" type="ORF">AAL_01913</name>
</gene>
<evidence type="ECO:0000256" key="1">
    <source>
        <dbReference type="ARBA" id="ARBA00004123"/>
    </source>
</evidence>
<name>A0A168F0H1_9HYPO</name>
<dbReference type="InterPro" id="IPR051345">
    <property type="entry name" value="Importin_beta-like_NTR"/>
</dbReference>
<sequence length="931" mass="103185">MEDEDCSPIWKIEEVESLILSFYDANHPGSINTAQSLLADFQSSSQAWTIASGLLNRPDEKVKFFGALTIIVKLNRESSSLSEAHAKELLDQLIIWYIDSFRHSFGSLVPRKLASALATFFIHFHQLWPNYIRHLCLSLSSYERPNSTQVLGEGPLNFGCLNQTELKALLWVVTNVMDDIVRLDCNAADNITLFHSVSQHATDATALLDRALTDSDSTAACNDAMKCIQSWVVFAQRLTPSDHHLVTLLRRLMPAVIDLIQTDTQFEVASDLVIEILACFPALLTEEHFQQLYSLLVSSWSNERYCRLLQDSSNFSSAQFGQLLLSVGDEKCQYLMQANNAHSRTLLAKLCGLLSSNGYPAIENKMFVPAVEFWSNFTETLSEVAGSDQLSETPWAKEALNLVSDAVSHAWQKIIYPPPFEMNEWDSSDKAGFTEARKDVVDFLQAVYALSGPQLVATFSNIVLISLHEAAWLRLEAAAFCLAGLAECGEEDQRFDDMLTAVFGSPLFSSLASGGEELPPRTKQTCLYLIEQYTGYFERNITFLGPALSLLFNLLAVQSMAASASRSILRLCSSCRHHLHSESENFFEEYRTLTDLGGLDCLSSEKVAGAVASITQAIPDESQRVHASYRLLGSVQHDVSRAKNLLHLPRETRLACFEQRCWDCTANEHPSLHTALKALKCLSAIARGFQAPSEGVIDLDVGARQKQVNTPFAIAHQQVMEIIVDIEKMFVGNSEVMELICSVLRCGFSETEAGPFVLGTDIVTNYLTSHFGHVPRPGLLVTTACSFISSLDGRYNVLTDSICIVLLQWVVALLENLPEPDHDPELSQHSIDFARRVLLKNPPALLMMQPAATAEFLFLFAIRLLEGTEPLPKSAAADFWTTLISLRSDEEQVNEASVQAMNVLGPLLLRSLARNIGGQASRTAIIWPKTG</sequence>